<comment type="caution">
    <text evidence="1">The sequence shown here is derived from an EMBL/GenBank/DDBJ whole genome shotgun (WGS) entry which is preliminary data.</text>
</comment>
<dbReference type="Proteomes" id="UP000593571">
    <property type="component" value="Unassembled WGS sequence"/>
</dbReference>
<organism evidence="1 2">
    <name type="scientific">Rousettus aegyptiacus</name>
    <name type="common">Egyptian fruit bat</name>
    <name type="synonym">Pteropus aegyptiacus</name>
    <dbReference type="NCBI Taxonomy" id="9407"/>
    <lineage>
        <taxon>Eukaryota</taxon>
        <taxon>Metazoa</taxon>
        <taxon>Chordata</taxon>
        <taxon>Craniata</taxon>
        <taxon>Vertebrata</taxon>
        <taxon>Euteleostomi</taxon>
        <taxon>Mammalia</taxon>
        <taxon>Eutheria</taxon>
        <taxon>Laurasiatheria</taxon>
        <taxon>Chiroptera</taxon>
        <taxon>Yinpterochiroptera</taxon>
        <taxon>Pteropodoidea</taxon>
        <taxon>Pteropodidae</taxon>
        <taxon>Rousettinae</taxon>
        <taxon>Rousettus</taxon>
    </lineage>
</organism>
<dbReference type="EMBL" id="JACASE010000004">
    <property type="protein sequence ID" value="KAF6474993.1"/>
    <property type="molecule type" value="Genomic_DNA"/>
</dbReference>
<evidence type="ECO:0000313" key="2">
    <source>
        <dbReference type="Proteomes" id="UP000593571"/>
    </source>
</evidence>
<sequence>MALPVLGISGAWNPITCGLRTAFVRVAHGAVCVAPPPLLLLSGKPSPLRTHCTVIVCPSSVHEEPESFVVPVLGRSLMVDVYRPVSVGWMIPGGLSSSFCDQGALIWYLQCLPLLVNSRCLVRSYR</sequence>
<dbReference type="AlphaFoldDB" id="A0A7J8HRR0"/>
<reference evidence="1 2" key="1">
    <citation type="journal article" date="2020" name="Nature">
        <title>Six reference-quality genomes reveal evolution of bat adaptations.</title>
        <authorList>
            <person name="Jebb D."/>
            <person name="Huang Z."/>
            <person name="Pippel M."/>
            <person name="Hughes G.M."/>
            <person name="Lavrichenko K."/>
            <person name="Devanna P."/>
            <person name="Winkler S."/>
            <person name="Jermiin L.S."/>
            <person name="Skirmuntt E.C."/>
            <person name="Katzourakis A."/>
            <person name="Burkitt-Gray L."/>
            <person name="Ray D.A."/>
            <person name="Sullivan K.A.M."/>
            <person name="Roscito J.G."/>
            <person name="Kirilenko B.M."/>
            <person name="Davalos L.M."/>
            <person name="Corthals A.P."/>
            <person name="Power M.L."/>
            <person name="Jones G."/>
            <person name="Ransome R.D."/>
            <person name="Dechmann D.K.N."/>
            <person name="Locatelli A.G."/>
            <person name="Puechmaille S.J."/>
            <person name="Fedrigo O."/>
            <person name="Jarvis E.D."/>
            <person name="Hiller M."/>
            <person name="Vernes S.C."/>
            <person name="Myers E.W."/>
            <person name="Teeling E.C."/>
        </authorList>
    </citation>
    <scope>NUCLEOTIDE SEQUENCE [LARGE SCALE GENOMIC DNA]</scope>
    <source>
        <strain evidence="1">MRouAeg1</strain>
        <tissue evidence="1">Muscle</tissue>
    </source>
</reference>
<proteinExistence type="predicted"/>
<name>A0A7J8HRR0_ROUAE</name>
<gene>
    <name evidence="1" type="ORF">HJG63_011091</name>
</gene>
<keyword evidence="2" id="KW-1185">Reference proteome</keyword>
<protein>
    <submittedName>
        <fullName evidence="1">Uncharacterized protein</fullName>
    </submittedName>
</protein>
<evidence type="ECO:0000313" key="1">
    <source>
        <dbReference type="EMBL" id="KAF6474993.1"/>
    </source>
</evidence>
<accession>A0A7J8HRR0</accession>